<dbReference type="STRING" id="649760.HMPREF0971_00604"/>
<sequence length="120" mass="13822">MLMDRECICKIRDIYRNIAAFEAQLQRQLHLNMNDAMLLCIVAEHENISSGELADELQLTPSNASKVIASLENRNLIKRKTCKEDKRCMRFAITKDGKELLEHFTCDSLQLPEQLQSLTI</sequence>
<dbReference type="PRINTS" id="PR00598">
    <property type="entry name" value="HTHMARR"/>
</dbReference>
<organism evidence="2 3">
    <name type="scientific">Segatella oris F0302</name>
    <dbReference type="NCBI Taxonomy" id="649760"/>
    <lineage>
        <taxon>Bacteria</taxon>
        <taxon>Pseudomonadati</taxon>
        <taxon>Bacteroidota</taxon>
        <taxon>Bacteroidia</taxon>
        <taxon>Bacteroidales</taxon>
        <taxon>Prevotellaceae</taxon>
        <taxon>Segatella</taxon>
    </lineage>
</organism>
<dbReference type="Proteomes" id="UP000004079">
    <property type="component" value="Unassembled WGS sequence"/>
</dbReference>
<dbReference type="InterPro" id="IPR000835">
    <property type="entry name" value="HTH_MarR-typ"/>
</dbReference>
<evidence type="ECO:0000313" key="3">
    <source>
        <dbReference type="Proteomes" id="UP000004079"/>
    </source>
</evidence>
<feature type="domain" description="HTH marR-type" evidence="1">
    <location>
        <begin position="1"/>
        <end position="120"/>
    </location>
</feature>
<dbReference type="InterPro" id="IPR036388">
    <property type="entry name" value="WH-like_DNA-bd_sf"/>
</dbReference>
<name>D1QNV3_9BACT</name>
<evidence type="ECO:0000313" key="2">
    <source>
        <dbReference type="EMBL" id="EFB33055.1"/>
    </source>
</evidence>
<dbReference type="PANTHER" id="PTHR33164">
    <property type="entry name" value="TRANSCRIPTIONAL REGULATOR, MARR FAMILY"/>
    <property type="match status" value="1"/>
</dbReference>
<dbReference type="Gene3D" id="1.10.10.10">
    <property type="entry name" value="Winged helix-like DNA-binding domain superfamily/Winged helix DNA-binding domain"/>
    <property type="match status" value="1"/>
</dbReference>
<dbReference type="AlphaFoldDB" id="D1QNV3"/>
<dbReference type="PROSITE" id="PS50995">
    <property type="entry name" value="HTH_MARR_2"/>
    <property type="match status" value="1"/>
</dbReference>
<accession>D1QNV3</accession>
<comment type="caution">
    <text evidence="2">The sequence shown here is derived from an EMBL/GenBank/DDBJ whole genome shotgun (WGS) entry which is preliminary data.</text>
</comment>
<proteinExistence type="predicted"/>
<dbReference type="HOGENOM" id="CLU_148642_0_0_10"/>
<dbReference type="SMART" id="SM00347">
    <property type="entry name" value="HTH_MARR"/>
    <property type="match status" value="1"/>
</dbReference>
<gene>
    <name evidence="2" type="ORF">HMPREF0971_00604</name>
</gene>
<dbReference type="SUPFAM" id="SSF46785">
    <property type="entry name" value="Winged helix' DNA-binding domain"/>
    <property type="match status" value="1"/>
</dbReference>
<evidence type="ECO:0000259" key="1">
    <source>
        <dbReference type="PROSITE" id="PS50995"/>
    </source>
</evidence>
<dbReference type="EMBL" id="ACUZ02000005">
    <property type="protein sequence ID" value="EFB33055.1"/>
    <property type="molecule type" value="Genomic_DNA"/>
</dbReference>
<dbReference type="GO" id="GO:0006950">
    <property type="term" value="P:response to stress"/>
    <property type="evidence" value="ECO:0007669"/>
    <property type="project" value="TreeGrafter"/>
</dbReference>
<dbReference type="GO" id="GO:0003700">
    <property type="term" value="F:DNA-binding transcription factor activity"/>
    <property type="evidence" value="ECO:0007669"/>
    <property type="project" value="InterPro"/>
</dbReference>
<protein>
    <submittedName>
        <fullName evidence="2">Transcriptional regulator, MarR family</fullName>
    </submittedName>
</protein>
<dbReference type="InterPro" id="IPR036390">
    <property type="entry name" value="WH_DNA-bd_sf"/>
</dbReference>
<reference evidence="2 3" key="1">
    <citation type="submission" date="2009-11" db="EMBL/GenBank/DDBJ databases">
        <authorList>
            <person name="Weinstock G."/>
            <person name="Sodergren E."/>
            <person name="Clifton S."/>
            <person name="Fulton L."/>
            <person name="Fulton B."/>
            <person name="Courtney L."/>
            <person name="Fronick C."/>
            <person name="Harrison M."/>
            <person name="Strong C."/>
            <person name="Farmer C."/>
            <person name="Delahaunty K."/>
            <person name="Markovic C."/>
            <person name="Hall O."/>
            <person name="Minx P."/>
            <person name="Tomlinson C."/>
            <person name="Mitreva M."/>
            <person name="Nelson J."/>
            <person name="Hou S."/>
            <person name="Wollam A."/>
            <person name="Pepin K.H."/>
            <person name="Johnson M."/>
            <person name="Bhonagiri V."/>
            <person name="Nash W.E."/>
            <person name="Warren W."/>
            <person name="Chinwalla A."/>
            <person name="Mardis E.R."/>
            <person name="Wilson R.K."/>
        </authorList>
    </citation>
    <scope>NUCLEOTIDE SEQUENCE [LARGE SCALE GENOMIC DNA]</scope>
    <source>
        <strain evidence="2 3">F0302</strain>
    </source>
</reference>
<dbReference type="InterPro" id="IPR039422">
    <property type="entry name" value="MarR/SlyA-like"/>
</dbReference>
<dbReference type="PANTHER" id="PTHR33164:SF43">
    <property type="entry name" value="HTH-TYPE TRANSCRIPTIONAL REPRESSOR YETL"/>
    <property type="match status" value="1"/>
</dbReference>
<dbReference type="Pfam" id="PF01047">
    <property type="entry name" value="MarR"/>
    <property type="match status" value="1"/>
</dbReference>